<dbReference type="RefSeq" id="WP_263371241.1">
    <property type="nucleotide sequence ID" value="NZ_JAGSYD010000002.1"/>
</dbReference>
<evidence type="ECO:0000313" key="3">
    <source>
        <dbReference type="EMBL" id="MFC6646822.1"/>
    </source>
</evidence>
<evidence type="ECO:0000256" key="1">
    <source>
        <dbReference type="SAM" id="MobiDB-lite"/>
    </source>
</evidence>
<evidence type="ECO:0000313" key="4">
    <source>
        <dbReference type="Proteomes" id="UP001596391"/>
    </source>
</evidence>
<name>A0ABW1ZDN7_9BACT</name>
<keyword evidence="4" id="KW-1185">Reference proteome</keyword>
<dbReference type="Proteomes" id="UP001596391">
    <property type="component" value="Unassembled WGS sequence"/>
</dbReference>
<keyword evidence="2" id="KW-0472">Membrane</keyword>
<keyword evidence="2" id="KW-0812">Transmembrane</keyword>
<keyword evidence="2" id="KW-1133">Transmembrane helix</keyword>
<comment type="caution">
    <text evidence="3">The sequence shown here is derived from an EMBL/GenBank/DDBJ whole genome shotgun (WGS) entry which is preliminary data.</text>
</comment>
<protein>
    <recommendedName>
        <fullName evidence="5">Zinc-finger domain-containing protein</fullName>
    </recommendedName>
</protein>
<evidence type="ECO:0008006" key="5">
    <source>
        <dbReference type="Google" id="ProtNLM"/>
    </source>
</evidence>
<feature type="region of interest" description="Disordered" evidence="1">
    <location>
        <begin position="155"/>
        <end position="177"/>
    </location>
</feature>
<accession>A0ABW1ZDN7</accession>
<feature type="compositionally biased region" description="Basic and acidic residues" evidence="1">
    <location>
        <begin position="163"/>
        <end position="177"/>
    </location>
</feature>
<reference evidence="4" key="1">
    <citation type="journal article" date="2019" name="Int. J. Syst. Evol. Microbiol.">
        <title>The Global Catalogue of Microorganisms (GCM) 10K type strain sequencing project: providing services to taxonomists for standard genome sequencing and annotation.</title>
        <authorList>
            <consortium name="The Broad Institute Genomics Platform"/>
            <consortium name="The Broad Institute Genome Sequencing Center for Infectious Disease"/>
            <person name="Wu L."/>
            <person name="Ma J."/>
        </authorList>
    </citation>
    <scope>NUCLEOTIDE SEQUENCE [LARGE SCALE GENOMIC DNA]</scope>
    <source>
        <strain evidence="4">CGMCC 1.16026</strain>
    </source>
</reference>
<feature type="transmembrane region" description="Helical" evidence="2">
    <location>
        <begin position="79"/>
        <end position="98"/>
    </location>
</feature>
<evidence type="ECO:0000256" key="2">
    <source>
        <dbReference type="SAM" id="Phobius"/>
    </source>
</evidence>
<organism evidence="3 4">
    <name type="scientific">Granulicella cerasi</name>
    <dbReference type="NCBI Taxonomy" id="741063"/>
    <lineage>
        <taxon>Bacteria</taxon>
        <taxon>Pseudomonadati</taxon>
        <taxon>Acidobacteriota</taxon>
        <taxon>Terriglobia</taxon>
        <taxon>Terriglobales</taxon>
        <taxon>Acidobacteriaceae</taxon>
        <taxon>Granulicella</taxon>
    </lineage>
</organism>
<proteinExistence type="predicted"/>
<dbReference type="EMBL" id="JBHSWI010000001">
    <property type="protein sequence ID" value="MFC6646822.1"/>
    <property type="molecule type" value="Genomic_DNA"/>
</dbReference>
<gene>
    <name evidence="3" type="ORF">ACFQBQ_14780</name>
</gene>
<sequence>MKNTMHLSEEQLDDLLIGDASAEVSAHVAGCEACQTRVREAEAPFASFRDVSLAWAERRSATMPASAAILARPRTSHRFGWAMAATAALAVGVAIPVMRDRMTPAPVAQPETMAAISHTGMANVTPVAATSEQIDNDNRMLQDIDRALGSQDATLASYAMEPQSERTRASHKNLVRD</sequence>